<evidence type="ECO:0000313" key="12">
    <source>
        <dbReference type="EMBL" id="CAD8659642.1"/>
    </source>
</evidence>
<dbReference type="GO" id="GO:0005829">
    <property type="term" value="C:cytosol"/>
    <property type="evidence" value="ECO:0007669"/>
    <property type="project" value="UniProtKB-SubCell"/>
</dbReference>
<evidence type="ECO:0000256" key="3">
    <source>
        <dbReference type="ARBA" id="ARBA00014308"/>
    </source>
</evidence>
<comment type="subcellular location">
    <subcellularLocation>
        <location evidence="1">Cytoplasm</location>
        <location evidence="1">Cytosol</location>
    </subcellularLocation>
</comment>
<dbReference type="InterPro" id="IPR038071">
    <property type="entry name" value="UROD/MetE-like_sf"/>
</dbReference>
<dbReference type="AlphaFoldDB" id="A0A7S0QZV9"/>
<organism evidence="12">
    <name type="scientific">Pyramimonas obovata</name>
    <dbReference type="NCBI Taxonomy" id="1411642"/>
    <lineage>
        <taxon>Eukaryota</taxon>
        <taxon>Viridiplantae</taxon>
        <taxon>Chlorophyta</taxon>
        <taxon>Pyramimonadophyceae</taxon>
        <taxon>Pyramimonadales</taxon>
        <taxon>Pyramimonadaceae</taxon>
        <taxon>Pyramimonas</taxon>
        <taxon>Pyramimonas incertae sedis</taxon>
    </lineage>
</organism>
<reference evidence="12" key="1">
    <citation type="submission" date="2021-01" db="EMBL/GenBank/DDBJ databases">
        <authorList>
            <person name="Corre E."/>
            <person name="Pelletier E."/>
            <person name="Niang G."/>
            <person name="Scheremetjew M."/>
            <person name="Finn R."/>
            <person name="Kale V."/>
            <person name="Holt S."/>
            <person name="Cochrane G."/>
            <person name="Meng A."/>
            <person name="Brown T."/>
            <person name="Cohen L."/>
        </authorList>
    </citation>
    <scope>NUCLEOTIDE SEQUENCE</scope>
    <source>
        <strain evidence="12">CCMP722</strain>
    </source>
</reference>
<keyword evidence="6" id="KW-0456">Lyase</keyword>
<gene>
    <name evidence="12" type="ORF">POBO1169_LOCUS5976</name>
</gene>
<feature type="domain" description="Uroporphyrinogen decarboxylase (URO-D)" evidence="11">
    <location>
        <begin position="55"/>
        <end position="410"/>
    </location>
</feature>
<evidence type="ECO:0000256" key="1">
    <source>
        <dbReference type="ARBA" id="ARBA00004514"/>
    </source>
</evidence>
<dbReference type="InterPro" id="IPR000257">
    <property type="entry name" value="Uroporphyrinogen_deCOase"/>
</dbReference>
<dbReference type="Pfam" id="PF01208">
    <property type="entry name" value="URO-D"/>
    <property type="match status" value="1"/>
</dbReference>
<sequence>MAAMLRSNTKFTNVVAKSATKNTTAARPKTVCKAGKKVMVTSAEKVRTPTNVTPENDLMIRVAKGEATEATPVWLFRQAGRHLPEYNQFKKDSGKNFLQILDDPMAVAEVTMQPLRRYNLDAAILFSDILVVPQAFGIDVEMPGGKGILIPNPLTTPADLKRLPDSVDVEKSLGHVFEGVERINEAIVKEGHGVPLIGFSAAPWTLLYYMVGGSSKDNGDAGIRWCRDYPEDAQMLLDHLTSVVIDYLDKQVQCGAHMIQVFEAMGEFIDEPTFHNFAMPAMKKIAEEMRRRHPTIPLLTFPRDAMYGISACAECYDVVTIDTVASRTEMRAMIAKEAAARGAKPARLQGNFDPALLQLETGGTNAQIEDAVRLMLSEFGPQGLIANLGAGLMGKEDPARVTHMIDSVHSISKEMIAEGN</sequence>
<comment type="catalytic activity">
    <reaction evidence="10">
        <text>uroporphyrinogen III + 4 H(+) = coproporphyrinogen III + 4 CO2</text>
        <dbReference type="Rhea" id="RHEA:19865"/>
        <dbReference type="ChEBI" id="CHEBI:15378"/>
        <dbReference type="ChEBI" id="CHEBI:16526"/>
        <dbReference type="ChEBI" id="CHEBI:57308"/>
        <dbReference type="ChEBI" id="CHEBI:57309"/>
        <dbReference type="EC" id="4.1.1.37"/>
    </reaction>
    <physiologicalReaction direction="left-to-right" evidence="10">
        <dbReference type="Rhea" id="RHEA:19866"/>
    </physiologicalReaction>
</comment>
<dbReference type="Gene3D" id="3.20.20.210">
    <property type="match status" value="1"/>
</dbReference>
<keyword evidence="7" id="KW-0627">Porphyrin biosynthesis</keyword>
<comment type="subunit">
    <text evidence="2">Homodimer.</text>
</comment>
<dbReference type="GO" id="GO:0004853">
    <property type="term" value="F:uroporphyrinogen decarboxylase activity"/>
    <property type="evidence" value="ECO:0007669"/>
    <property type="project" value="UniProtKB-EC"/>
</dbReference>
<evidence type="ECO:0000259" key="11">
    <source>
        <dbReference type="Pfam" id="PF01208"/>
    </source>
</evidence>
<dbReference type="GO" id="GO:0006783">
    <property type="term" value="P:heme biosynthetic process"/>
    <property type="evidence" value="ECO:0007669"/>
    <property type="project" value="TreeGrafter"/>
</dbReference>
<keyword evidence="5" id="KW-0210">Decarboxylase</keyword>
<keyword evidence="4" id="KW-0963">Cytoplasm</keyword>
<evidence type="ECO:0000256" key="7">
    <source>
        <dbReference type="ARBA" id="ARBA00023244"/>
    </source>
</evidence>
<proteinExistence type="predicted"/>
<evidence type="ECO:0000256" key="2">
    <source>
        <dbReference type="ARBA" id="ARBA00011738"/>
    </source>
</evidence>
<dbReference type="PANTHER" id="PTHR21091:SF169">
    <property type="entry name" value="UROPORPHYRINOGEN DECARBOXYLASE"/>
    <property type="match status" value="1"/>
</dbReference>
<accession>A0A7S0QZV9</accession>
<comment type="function">
    <text evidence="8">Catalyzes the sequential decarboxylation of the four acetate side chains of uroporphyrinogen to form coproporphyrinogen and participates in the fifth step in the heme biosynthetic pathway. Isomer I or isomer III of uroporphyrinogen may serve as substrate, but only coproporphyrinogen III can ultimately be converted to heme. In vitro also decarboxylates pentacarboxylate porphyrinogen I.</text>
</comment>
<evidence type="ECO:0000256" key="10">
    <source>
        <dbReference type="ARBA" id="ARBA00048411"/>
    </source>
</evidence>
<dbReference type="EMBL" id="HBFA01011469">
    <property type="protein sequence ID" value="CAD8659642.1"/>
    <property type="molecule type" value="Transcribed_RNA"/>
</dbReference>
<dbReference type="PANTHER" id="PTHR21091">
    <property type="entry name" value="METHYLTETRAHYDROFOLATE:HOMOCYSTEINE METHYLTRANSFERASE RELATED"/>
    <property type="match status" value="1"/>
</dbReference>
<dbReference type="SUPFAM" id="SSF51726">
    <property type="entry name" value="UROD/MetE-like"/>
    <property type="match status" value="1"/>
</dbReference>
<dbReference type="FunFam" id="3.20.20.210:FF:000008">
    <property type="entry name" value="Uroporphyrinogen decarboxylase"/>
    <property type="match status" value="1"/>
</dbReference>
<evidence type="ECO:0000256" key="5">
    <source>
        <dbReference type="ARBA" id="ARBA00022793"/>
    </source>
</evidence>
<name>A0A7S0QZV9_9CHLO</name>
<comment type="catalytic activity">
    <reaction evidence="9">
        <text>uroporphyrinogen I + 4 H(+) = coproporphyrinogen I + 4 CO2</text>
        <dbReference type="Rhea" id="RHEA:31239"/>
        <dbReference type="ChEBI" id="CHEBI:15378"/>
        <dbReference type="ChEBI" id="CHEBI:16526"/>
        <dbReference type="ChEBI" id="CHEBI:62626"/>
        <dbReference type="ChEBI" id="CHEBI:62631"/>
    </reaction>
    <physiologicalReaction direction="left-to-right" evidence="9">
        <dbReference type="Rhea" id="RHEA:31240"/>
    </physiologicalReaction>
</comment>
<evidence type="ECO:0000256" key="6">
    <source>
        <dbReference type="ARBA" id="ARBA00023239"/>
    </source>
</evidence>
<evidence type="ECO:0000256" key="4">
    <source>
        <dbReference type="ARBA" id="ARBA00022490"/>
    </source>
</evidence>
<protein>
    <recommendedName>
        <fullName evidence="3">Uroporphyrinogen decarboxylase</fullName>
    </recommendedName>
</protein>
<evidence type="ECO:0000256" key="8">
    <source>
        <dbReference type="ARBA" id="ARBA00045708"/>
    </source>
</evidence>
<evidence type="ECO:0000256" key="9">
    <source>
        <dbReference type="ARBA" id="ARBA00047341"/>
    </source>
</evidence>